<dbReference type="NCBIfam" id="NF010738">
    <property type="entry name" value="PRK14140.1"/>
    <property type="match status" value="1"/>
</dbReference>
<dbReference type="FunFam" id="2.30.22.10:FF:000001">
    <property type="entry name" value="Protein GrpE"/>
    <property type="match status" value="1"/>
</dbReference>
<comment type="subunit">
    <text evidence="3 10">Homodimer.</text>
</comment>
<dbReference type="RefSeq" id="WP_160670408.1">
    <property type="nucleotide sequence ID" value="NZ_WTYN01000001.1"/>
</dbReference>
<name>A0A844YDR1_9SPHN</name>
<comment type="similarity">
    <text evidence="2 10 12">Belongs to the GrpE family.</text>
</comment>
<feature type="coiled-coil region" evidence="13">
    <location>
        <begin position="36"/>
        <end position="63"/>
    </location>
</feature>
<dbReference type="SUPFAM" id="SSF58014">
    <property type="entry name" value="Coiled-coil domain of nucleotide exchange factor GrpE"/>
    <property type="match status" value="1"/>
</dbReference>
<proteinExistence type="inferred from homology"/>
<evidence type="ECO:0000256" key="4">
    <source>
        <dbReference type="ARBA" id="ARBA00022490"/>
    </source>
</evidence>
<evidence type="ECO:0000256" key="11">
    <source>
        <dbReference type="RuleBase" id="RU000639"/>
    </source>
</evidence>
<dbReference type="GO" id="GO:0005737">
    <property type="term" value="C:cytoplasm"/>
    <property type="evidence" value="ECO:0007669"/>
    <property type="project" value="UniProtKB-SubCell"/>
</dbReference>
<dbReference type="EMBL" id="WTYN01000001">
    <property type="protein sequence ID" value="MXO61685.1"/>
    <property type="molecule type" value="Genomic_DNA"/>
</dbReference>
<evidence type="ECO:0000313" key="15">
    <source>
        <dbReference type="EMBL" id="MXO61685.1"/>
    </source>
</evidence>
<dbReference type="GO" id="GO:0042803">
    <property type="term" value="F:protein homodimerization activity"/>
    <property type="evidence" value="ECO:0007669"/>
    <property type="project" value="InterPro"/>
</dbReference>
<evidence type="ECO:0000256" key="3">
    <source>
        <dbReference type="ARBA" id="ARBA00011738"/>
    </source>
</evidence>
<dbReference type="GO" id="GO:0051087">
    <property type="term" value="F:protein-folding chaperone binding"/>
    <property type="evidence" value="ECO:0007669"/>
    <property type="project" value="InterPro"/>
</dbReference>
<dbReference type="Gene3D" id="3.90.20.20">
    <property type="match status" value="1"/>
</dbReference>
<dbReference type="HAMAP" id="MF_01151">
    <property type="entry name" value="GrpE"/>
    <property type="match status" value="1"/>
</dbReference>
<evidence type="ECO:0000256" key="12">
    <source>
        <dbReference type="RuleBase" id="RU004478"/>
    </source>
</evidence>
<dbReference type="CDD" id="cd00446">
    <property type="entry name" value="GrpE"/>
    <property type="match status" value="1"/>
</dbReference>
<dbReference type="InterPro" id="IPR000740">
    <property type="entry name" value="GrpE"/>
</dbReference>
<keyword evidence="5 10" id="KW-0346">Stress response</keyword>
<comment type="caution">
    <text evidence="15">The sequence shown here is derived from an EMBL/GenBank/DDBJ whole genome shotgun (WGS) entry which is preliminary data.</text>
</comment>
<evidence type="ECO:0000256" key="10">
    <source>
        <dbReference type="HAMAP-Rule" id="MF_01151"/>
    </source>
</evidence>
<gene>
    <name evidence="10 15" type="primary">grpE</name>
    <name evidence="15" type="ORF">GRI48_01545</name>
</gene>
<keyword evidence="16" id="KW-1185">Reference proteome</keyword>
<evidence type="ECO:0000256" key="6">
    <source>
        <dbReference type="ARBA" id="ARBA00023186"/>
    </source>
</evidence>
<evidence type="ECO:0000256" key="2">
    <source>
        <dbReference type="ARBA" id="ARBA00009054"/>
    </source>
</evidence>
<protein>
    <recommendedName>
        <fullName evidence="8 10">Protein GrpE</fullName>
    </recommendedName>
    <alternativeName>
        <fullName evidence="9 10">HSP-70 cofactor</fullName>
    </alternativeName>
</protein>
<dbReference type="PRINTS" id="PR00773">
    <property type="entry name" value="GRPEPROTEIN"/>
</dbReference>
<sequence length="195" mass="21227">MIDNDKSHDDAIAKELEGVPEEFLDDGADAQADEGEADLAAALESLRNDLETAKQETLYAKAETQNVRRRMEKDVADARAYAATGFARDILSVADNLARAIEAVPSELREDSKFKGLVTGVEATQRELDKVFAQNGISRIAAMGLPLDPNQHQAMMEIPTGDAEPGTIVQEMQAGYMIKDRLLRPAMVAVAKKPD</sequence>
<evidence type="ECO:0000256" key="14">
    <source>
        <dbReference type="SAM" id="MobiDB-lite"/>
    </source>
</evidence>
<evidence type="ECO:0000256" key="9">
    <source>
        <dbReference type="ARBA" id="ARBA00076414"/>
    </source>
</evidence>
<organism evidence="15 16">
    <name type="scientific">Qipengyuania oceanensis</name>
    <dbReference type="NCBI Taxonomy" id="1463597"/>
    <lineage>
        <taxon>Bacteria</taxon>
        <taxon>Pseudomonadati</taxon>
        <taxon>Pseudomonadota</taxon>
        <taxon>Alphaproteobacteria</taxon>
        <taxon>Sphingomonadales</taxon>
        <taxon>Erythrobacteraceae</taxon>
        <taxon>Qipengyuania</taxon>
    </lineage>
</organism>
<feature type="compositionally biased region" description="Acidic residues" evidence="14">
    <location>
        <begin position="18"/>
        <end position="31"/>
    </location>
</feature>
<evidence type="ECO:0000313" key="16">
    <source>
        <dbReference type="Proteomes" id="UP000445582"/>
    </source>
</evidence>
<dbReference type="InterPro" id="IPR009012">
    <property type="entry name" value="GrpE_head"/>
</dbReference>
<evidence type="ECO:0000256" key="13">
    <source>
        <dbReference type="SAM" id="Coils"/>
    </source>
</evidence>
<dbReference type="GO" id="GO:0006457">
    <property type="term" value="P:protein folding"/>
    <property type="evidence" value="ECO:0007669"/>
    <property type="project" value="InterPro"/>
</dbReference>
<accession>A0A844YDR1</accession>
<dbReference type="GO" id="GO:0051082">
    <property type="term" value="F:unfolded protein binding"/>
    <property type="evidence" value="ECO:0007669"/>
    <property type="project" value="TreeGrafter"/>
</dbReference>
<comment type="subcellular location">
    <subcellularLocation>
        <location evidence="1 10">Cytoplasm</location>
    </subcellularLocation>
</comment>
<dbReference type="PANTHER" id="PTHR21237">
    <property type="entry name" value="GRPE PROTEIN"/>
    <property type="match status" value="1"/>
</dbReference>
<evidence type="ECO:0000256" key="1">
    <source>
        <dbReference type="ARBA" id="ARBA00004496"/>
    </source>
</evidence>
<feature type="region of interest" description="Disordered" evidence="14">
    <location>
        <begin position="1"/>
        <end position="31"/>
    </location>
</feature>
<keyword evidence="4 10" id="KW-0963">Cytoplasm</keyword>
<evidence type="ECO:0000256" key="5">
    <source>
        <dbReference type="ARBA" id="ARBA00023016"/>
    </source>
</evidence>
<keyword evidence="13" id="KW-0175">Coiled coil</keyword>
<dbReference type="Gene3D" id="2.30.22.10">
    <property type="entry name" value="Head domain of nucleotide exchange factor GrpE"/>
    <property type="match status" value="1"/>
</dbReference>
<dbReference type="PROSITE" id="PS01071">
    <property type="entry name" value="GRPE"/>
    <property type="match status" value="1"/>
</dbReference>
<dbReference type="Pfam" id="PF01025">
    <property type="entry name" value="GrpE"/>
    <property type="match status" value="1"/>
</dbReference>
<evidence type="ECO:0000256" key="8">
    <source>
        <dbReference type="ARBA" id="ARBA00072274"/>
    </source>
</evidence>
<dbReference type="OrthoDB" id="9789811at2"/>
<reference evidence="15 16" key="1">
    <citation type="submission" date="2019-12" db="EMBL/GenBank/DDBJ databases">
        <title>Genomic-based taxomic classification of the family Erythrobacteraceae.</title>
        <authorList>
            <person name="Xu L."/>
        </authorList>
    </citation>
    <scope>NUCLEOTIDE SEQUENCE [LARGE SCALE GENOMIC DNA]</scope>
    <source>
        <strain evidence="15 16">MCCC 1A09965</strain>
    </source>
</reference>
<dbReference type="PANTHER" id="PTHR21237:SF23">
    <property type="entry name" value="GRPE PROTEIN HOMOLOG, MITOCHONDRIAL"/>
    <property type="match status" value="1"/>
</dbReference>
<keyword evidence="6 10" id="KW-0143">Chaperone</keyword>
<feature type="compositionally biased region" description="Basic and acidic residues" evidence="14">
    <location>
        <begin position="1"/>
        <end position="17"/>
    </location>
</feature>
<dbReference type="AlphaFoldDB" id="A0A844YDR1"/>
<comment type="function">
    <text evidence="7 10 11">Participates actively in the response to hyperosmotic and heat shock by preventing the aggregation of stress-denatured proteins, in association with DnaK and GrpE. It is the nucleotide exchange factor for DnaK and may function as a thermosensor. Unfolded proteins bind initially to DnaJ; upon interaction with the DnaJ-bound protein, DnaK hydrolyzes its bound ATP, resulting in the formation of a stable complex. GrpE releases ADP from DnaK; ATP binding to DnaK triggers the release of the substrate protein, thus completing the reaction cycle. Several rounds of ATP-dependent interactions between DnaJ, DnaK and GrpE are required for fully efficient folding.</text>
</comment>
<dbReference type="InterPro" id="IPR013805">
    <property type="entry name" value="GrpE_CC"/>
</dbReference>
<dbReference type="SUPFAM" id="SSF51064">
    <property type="entry name" value="Head domain of nucleotide exchange factor GrpE"/>
    <property type="match status" value="1"/>
</dbReference>
<dbReference type="Proteomes" id="UP000445582">
    <property type="component" value="Unassembled WGS sequence"/>
</dbReference>
<evidence type="ECO:0000256" key="7">
    <source>
        <dbReference type="ARBA" id="ARBA00053401"/>
    </source>
</evidence>
<dbReference type="GO" id="GO:0000774">
    <property type="term" value="F:adenyl-nucleotide exchange factor activity"/>
    <property type="evidence" value="ECO:0007669"/>
    <property type="project" value="InterPro"/>
</dbReference>